<evidence type="ECO:0000313" key="1">
    <source>
        <dbReference type="EMBL" id="SVC91173.1"/>
    </source>
</evidence>
<protein>
    <submittedName>
        <fullName evidence="1">Uncharacterized protein</fullName>
    </submittedName>
</protein>
<accession>A0A382R0C4</accession>
<gene>
    <name evidence="1" type="ORF">METZ01_LOCUS344027</name>
</gene>
<organism evidence="1">
    <name type="scientific">marine metagenome</name>
    <dbReference type="NCBI Taxonomy" id="408172"/>
    <lineage>
        <taxon>unclassified sequences</taxon>
        <taxon>metagenomes</taxon>
        <taxon>ecological metagenomes</taxon>
    </lineage>
</organism>
<proteinExistence type="predicted"/>
<reference evidence="1" key="1">
    <citation type="submission" date="2018-05" db="EMBL/GenBank/DDBJ databases">
        <authorList>
            <person name="Lanie J.A."/>
            <person name="Ng W.-L."/>
            <person name="Kazmierczak K.M."/>
            <person name="Andrzejewski T.M."/>
            <person name="Davidsen T.M."/>
            <person name="Wayne K.J."/>
            <person name="Tettelin H."/>
            <person name="Glass J.I."/>
            <person name="Rusch D."/>
            <person name="Podicherti R."/>
            <person name="Tsui H.-C.T."/>
            <person name="Winkler M.E."/>
        </authorList>
    </citation>
    <scope>NUCLEOTIDE SEQUENCE</scope>
</reference>
<name>A0A382R0C4_9ZZZZ</name>
<dbReference type="EMBL" id="UINC01118204">
    <property type="protein sequence ID" value="SVC91173.1"/>
    <property type="molecule type" value="Genomic_DNA"/>
</dbReference>
<sequence length="225" mass="25230">MSSPEIITGAVLVSLNLTNFGLSKKIDAGSAIASHFNAKESFTGSHDSTTRSSKCIIAKNLYDHIASFQRETRKQHNEYTGGMRWTKNKDIMSTKIFSGGADHMEPYETWRKNREATLDNMAHEFAQQTYPLAKTAAKNDLGSLYNPDDYPSNQEVYESIGMEVEIDPIPKGSDFRCSLDPATQKELVKQYDKRLETIQKESVVKLISALSTKLSHITDSIKNDK</sequence>
<dbReference type="AlphaFoldDB" id="A0A382R0C4"/>
<feature type="non-terminal residue" evidence="1">
    <location>
        <position position="225"/>
    </location>
</feature>